<evidence type="ECO:0000256" key="2">
    <source>
        <dbReference type="ARBA" id="ARBA00022473"/>
    </source>
</evidence>
<evidence type="ECO:0000256" key="3">
    <source>
        <dbReference type="ARBA" id="ARBA00022604"/>
    </source>
</evidence>
<evidence type="ECO:0000313" key="7">
    <source>
        <dbReference type="Proteomes" id="UP000197138"/>
    </source>
</evidence>
<dbReference type="PANTHER" id="PTHR31374">
    <property type="entry name" value="AUXIN-INDUCED PROTEIN-LIKE-RELATED"/>
    <property type="match status" value="1"/>
</dbReference>
<evidence type="ECO:0000256" key="1">
    <source>
        <dbReference type="ARBA" id="ARBA00006974"/>
    </source>
</evidence>
<sequence length="108" mass="12527">MGKGSKVHSSRSYVKLDSVSCQDDQNRPRKGYVPVMVGKDQEMMERLDIPTKIVEHPYIVNLLEMSADEFGYGQQGLIRIQDDPDSFKQMVKRIAKERRLDRSFSFPF</sequence>
<reference evidence="6 8" key="3">
    <citation type="submission" date="2017-11" db="EMBL/GenBank/DDBJ databases">
        <title>De-novo sequencing of pomegranate (Punica granatum L.) genome.</title>
        <authorList>
            <person name="Akparov Z."/>
            <person name="Amiraslanov A."/>
            <person name="Hajiyeva S."/>
            <person name="Abbasov M."/>
            <person name="Kaur K."/>
            <person name="Hamwieh A."/>
            <person name="Solovyev V."/>
            <person name="Salamov A."/>
            <person name="Braich B."/>
            <person name="Kosarev P."/>
            <person name="Mahmoud A."/>
            <person name="Hajiyev E."/>
            <person name="Babayeva S."/>
            <person name="Izzatullayeva V."/>
            <person name="Mammadov A."/>
            <person name="Mammadov A."/>
            <person name="Sharifova S."/>
            <person name="Ojaghi J."/>
            <person name="Eynullazada K."/>
            <person name="Bayramov B."/>
            <person name="Abdulazimova A."/>
            <person name="Shahmuradov I."/>
        </authorList>
    </citation>
    <scope>NUCLEOTIDE SEQUENCE [LARGE SCALE GENOMIC DNA]</scope>
    <source>
        <strain evidence="6">AG2017</strain>
        <strain evidence="8">cv. AG2017</strain>
        <tissue evidence="6">Leaf</tissue>
    </source>
</reference>
<feature type="region of interest" description="Disordered" evidence="4">
    <location>
        <begin position="1"/>
        <end position="31"/>
    </location>
</feature>
<proteinExistence type="inferred from homology"/>
<comment type="caution">
    <text evidence="5">The sequence shown here is derived from an EMBL/GenBank/DDBJ whole genome shotgun (WGS) entry which is preliminary data.</text>
</comment>
<reference evidence="5" key="2">
    <citation type="submission" date="2017-06" db="EMBL/GenBank/DDBJ databases">
        <title>The pomegranate genome and the genomics of punicalagin biosynthesis.</title>
        <authorList>
            <person name="Xu C."/>
        </authorList>
    </citation>
    <scope>NUCLEOTIDE SEQUENCE [LARGE SCALE GENOMIC DNA]</scope>
    <source>
        <tissue evidence="5">Fresh leaf</tissue>
    </source>
</reference>
<keyword evidence="2" id="KW-0217">Developmental protein</keyword>
<dbReference type="Pfam" id="PF02519">
    <property type="entry name" value="Auxin_inducible"/>
    <property type="match status" value="1"/>
</dbReference>
<name>A0A218X247_PUNGR</name>
<keyword evidence="3" id="KW-0341">Growth regulation</keyword>
<dbReference type="GO" id="GO:0009733">
    <property type="term" value="P:response to auxin"/>
    <property type="evidence" value="ECO:0007669"/>
    <property type="project" value="InterPro"/>
</dbReference>
<evidence type="ECO:0000313" key="6">
    <source>
        <dbReference type="EMBL" id="PKI31344.1"/>
    </source>
</evidence>
<dbReference type="Proteomes" id="UP000233551">
    <property type="component" value="Unassembled WGS sequence"/>
</dbReference>
<comment type="similarity">
    <text evidence="1">Belongs to the ARG7 family.</text>
</comment>
<evidence type="ECO:0000313" key="5">
    <source>
        <dbReference type="EMBL" id="OWM78776.1"/>
    </source>
</evidence>
<organism evidence="5 7">
    <name type="scientific">Punica granatum</name>
    <name type="common">Pomegranate</name>
    <dbReference type="NCBI Taxonomy" id="22663"/>
    <lineage>
        <taxon>Eukaryota</taxon>
        <taxon>Viridiplantae</taxon>
        <taxon>Streptophyta</taxon>
        <taxon>Embryophyta</taxon>
        <taxon>Tracheophyta</taxon>
        <taxon>Spermatophyta</taxon>
        <taxon>Magnoliopsida</taxon>
        <taxon>eudicotyledons</taxon>
        <taxon>Gunneridae</taxon>
        <taxon>Pentapetalae</taxon>
        <taxon>rosids</taxon>
        <taxon>malvids</taxon>
        <taxon>Myrtales</taxon>
        <taxon>Lythraceae</taxon>
        <taxon>Punica</taxon>
    </lineage>
</organism>
<dbReference type="PANTHER" id="PTHR31374:SF30">
    <property type="entry name" value="SAUR-LIKE AUXIN-RESPONSIVE FAMILY PROTEIN"/>
    <property type="match status" value="1"/>
</dbReference>
<dbReference type="EMBL" id="MTKT01002492">
    <property type="protein sequence ID" value="OWM78776.1"/>
    <property type="molecule type" value="Genomic_DNA"/>
</dbReference>
<protein>
    <recommendedName>
        <fullName evidence="9">Auxin-responsive protein SAUR71-like</fullName>
    </recommendedName>
</protein>
<dbReference type="AlphaFoldDB" id="A0A218X247"/>
<dbReference type="EMBL" id="PGOL01008990">
    <property type="protein sequence ID" value="PKI31344.1"/>
    <property type="molecule type" value="Genomic_DNA"/>
</dbReference>
<evidence type="ECO:0000313" key="8">
    <source>
        <dbReference type="Proteomes" id="UP000233551"/>
    </source>
</evidence>
<dbReference type="Proteomes" id="UP000197138">
    <property type="component" value="Unassembled WGS sequence"/>
</dbReference>
<accession>A0A218X247</accession>
<evidence type="ECO:0000256" key="4">
    <source>
        <dbReference type="SAM" id="MobiDB-lite"/>
    </source>
</evidence>
<reference evidence="7" key="1">
    <citation type="journal article" date="2017" name="Plant J.">
        <title>The pomegranate (Punica granatum L.) genome and the genomics of punicalagin biosynthesis.</title>
        <authorList>
            <person name="Qin G."/>
            <person name="Xu C."/>
            <person name="Ming R."/>
            <person name="Tang H."/>
            <person name="Guyot R."/>
            <person name="Kramer E.M."/>
            <person name="Hu Y."/>
            <person name="Yi X."/>
            <person name="Qi Y."/>
            <person name="Xu X."/>
            <person name="Gao Z."/>
            <person name="Pan H."/>
            <person name="Jian J."/>
            <person name="Tian Y."/>
            <person name="Yue Z."/>
            <person name="Xu Y."/>
        </authorList>
    </citation>
    <scope>NUCLEOTIDE SEQUENCE [LARGE SCALE GENOMIC DNA]</scope>
    <source>
        <strain evidence="7">cv. Dabenzi</strain>
    </source>
</reference>
<gene>
    <name evidence="5" type="ORF">CDL15_Pgr002947</name>
    <name evidence="6" type="ORF">CRG98_048270</name>
</gene>
<dbReference type="STRING" id="22663.A0A218X247"/>
<evidence type="ECO:0008006" key="9">
    <source>
        <dbReference type="Google" id="ProtNLM"/>
    </source>
</evidence>
<dbReference type="InterPro" id="IPR003676">
    <property type="entry name" value="SAUR_fam"/>
</dbReference>
<keyword evidence="8" id="KW-1185">Reference proteome</keyword>